<evidence type="ECO:0000256" key="3">
    <source>
        <dbReference type="ARBA" id="ARBA00022729"/>
    </source>
</evidence>
<gene>
    <name evidence="5" type="ORF">HCG48_02200</name>
</gene>
<dbReference type="SUPFAM" id="SSF53850">
    <property type="entry name" value="Periplasmic binding protein-like II"/>
    <property type="match status" value="1"/>
</dbReference>
<evidence type="ECO:0000256" key="2">
    <source>
        <dbReference type="ARBA" id="ARBA00010742"/>
    </source>
</evidence>
<sequence>MNRLWTRRQTLQLVAGITGGLVLHACTPGDRRSSANTASIGLFTWVGSTPLYIAQEKGFFQDLNLNLDIKVFGTNTDGNTAFISGQLNAVSPVVSEAVSLAARGKRFRIVLVQDNSVGGDGILARNKIKTISDFKGQRIAVEEASVSHFFLLQVLDTVGLGSGDFTLVNAGPDAAAAAYQSGNIDIAVTYAPFLKQANEVQKDGRIIYDSSKMPTAITDLYVFDADFVEENPQAVRAFVSGVLRGLEFLKTNPDEGLAIASQRLGVTPESLKSDLQGVKLPDLAANVEMLADPNSPVYLLKSMQSLAKFLQSQGQIDKIPDLEPFIEPQFVKALQSEAAG</sequence>
<dbReference type="Proteomes" id="UP000500857">
    <property type="component" value="Chromosome"/>
</dbReference>
<evidence type="ECO:0000313" key="5">
    <source>
        <dbReference type="EMBL" id="QIZ69540.1"/>
    </source>
</evidence>
<accession>A0A6H1TUB7</accession>
<dbReference type="KEGG" id="oxy:HCG48_02200"/>
<proteinExistence type="inferred from homology"/>
<feature type="domain" description="SsuA/THI5-like" evidence="4">
    <location>
        <begin position="48"/>
        <end position="255"/>
    </location>
</feature>
<dbReference type="Gene3D" id="3.40.190.10">
    <property type="entry name" value="Periplasmic binding protein-like II"/>
    <property type="match status" value="2"/>
</dbReference>
<dbReference type="PANTHER" id="PTHR30024">
    <property type="entry name" value="ALIPHATIC SULFONATES-BINDING PROTEIN-RELATED"/>
    <property type="match status" value="1"/>
</dbReference>
<comment type="similarity">
    <text evidence="2">Belongs to the bacterial solute-binding protein SsuA/TauA family.</text>
</comment>
<keyword evidence="6" id="KW-1185">Reference proteome</keyword>
<evidence type="ECO:0000259" key="4">
    <source>
        <dbReference type="Pfam" id="PF09084"/>
    </source>
</evidence>
<dbReference type="CDD" id="cd13563">
    <property type="entry name" value="PBP2_SsuA_like_6"/>
    <property type="match status" value="1"/>
</dbReference>
<name>A0A6H1TUB7_9CYAN</name>
<keyword evidence="3" id="KW-0732">Signal</keyword>
<dbReference type="InterPro" id="IPR015168">
    <property type="entry name" value="SsuA/THI5"/>
</dbReference>
<dbReference type="GO" id="GO:0042597">
    <property type="term" value="C:periplasmic space"/>
    <property type="evidence" value="ECO:0007669"/>
    <property type="project" value="UniProtKB-SubCell"/>
</dbReference>
<organism evidence="5 6">
    <name type="scientific">Oxynema aestuarii AP17</name>
    <dbReference type="NCBI Taxonomy" id="2064643"/>
    <lineage>
        <taxon>Bacteria</taxon>
        <taxon>Bacillati</taxon>
        <taxon>Cyanobacteriota</taxon>
        <taxon>Cyanophyceae</taxon>
        <taxon>Oscillatoriophycideae</taxon>
        <taxon>Oscillatoriales</taxon>
        <taxon>Oscillatoriaceae</taxon>
        <taxon>Oxynema</taxon>
        <taxon>Oxynema aestuarii</taxon>
    </lineage>
</organism>
<evidence type="ECO:0000313" key="6">
    <source>
        <dbReference type="Proteomes" id="UP000500857"/>
    </source>
</evidence>
<comment type="subcellular location">
    <subcellularLocation>
        <location evidence="1">Periplasm</location>
    </subcellularLocation>
</comment>
<protein>
    <submittedName>
        <fullName evidence="5">ABC transporter substrate-binding protein</fullName>
    </submittedName>
</protein>
<reference evidence="5 6" key="1">
    <citation type="submission" date="2020-04" db="EMBL/GenBank/DDBJ databases">
        <authorList>
            <person name="Basu S."/>
            <person name="Maruthanayagam V."/>
            <person name="Chakraborty S."/>
            <person name="Pramanik A."/>
            <person name="Mukherjee J."/>
            <person name="Brink B."/>
        </authorList>
    </citation>
    <scope>NUCLEOTIDE SEQUENCE [LARGE SCALE GENOMIC DNA]</scope>
    <source>
        <strain evidence="5 6">AP17</strain>
    </source>
</reference>
<dbReference type="EMBL" id="CP051167">
    <property type="protein sequence ID" value="QIZ69540.1"/>
    <property type="molecule type" value="Genomic_DNA"/>
</dbReference>
<dbReference type="Pfam" id="PF09084">
    <property type="entry name" value="NMT1"/>
    <property type="match status" value="1"/>
</dbReference>
<dbReference type="PANTHER" id="PTHR30024:SF47">
    <property type="entry name" value="TAURINE-BINDING PERIPLASMIC PROTEIN"/>
    <property type="match status" value="1"/>
</dbReference>
<dbReference type="AlphaFoldDB" id="A0A6H1TUB7"/>
<evidence type="ECO:0000256" key="1">
    <source>
        <dbReference type="ARBA" id="ARBA00004418"/>
    </source>
</evidence>
<dbReference type="RefSeq" id="WP_168567697.1">
    <property type="nucleotide sequence ID" value="NZ_CP051167.1"/>
</dbReference>